<sequence>MLYDHCPQDTFVIEKLRQHVKRYWIMAETGSPQFVIASNPLSCASGVICMTSLVIYISLLVSISINPSQIKYQSDYKWSMIAILITQSIGVAVGFIAPMFRCFTVVSFKSFARLNGNC</sequence>
<name>A0ACB9CZ19_CICIN</name>
<gene>
    <name evidence="1" type="ORF">L2E82_29958</name>
</gene>
<accession>A0ACB9CZ19</accession>
<organism evidence="1 2">
    <name type="scientific">Cichorium intybus</name>
    <name type="common">Chicory</name>
    <dbReference type="NCBI Taxonomy" id="13427"/>
    <lineage>
        <taxon>Eukaryota</taxon>
        <taxon>Viridiplantae</taxon>
        <taxon>Streptophyta</taxon>
        <taxon>Embryophyta</taxon>
        <taxon>Tracheophyta</taxon>
        <taxon>Spermatophyta</taxon>
        <taxon>Magnoliopsida</taxon>
        <taxon>eudicotyledons</taxon>
        <taxon>Gunneridae</taxon>
        <taxon>Pentapetalae</taxon>
        <taxon>asterids</taxon>
        <taxon>campanulids</taxon>
        <taxon>Asterales</taxon>
        <taxon>Asteraceae</taxon>
        <taxon>Cichorioideae</taxon>
        <taxon>Cichorieae</taxon>
        <taxon>Cichoriinae</taxon>
        <taxon>Cichorium</taxon>
    </lineage>
</organism>
<evidence type="ECO:0000313" key="1">
    <source>
        <dbReference type="EMBL" id="KAI3739549.1"/>
    </source>
</evidence>
<dbReference type="EMBL" id="CM042013">
    <property type="protein sequence ID" value="KAI3739549.1"/>
    <property type="molecule type" value="Genomic_DNA"/>
</dbReference>
<reference evidence="1 2" key="2">
    <citation type="journal article" date="2022" name="Mol. Ecol. Resour.">
        <title>The genomes of chicory, endive, great burdock and yacon provide insights into Asteraceae paleo-polyploidization history and plant inulin production.</title>
        <authorList>
            <person name="Fan W."/>
            <person name="Wang S."/>
            <person name="Wang H."/>
            <person name="Wang A."/>
            <person name="Jiang F."/>
            <person name="Liu H."/>
            <person name="Zhao H."/>
            <person name="Xu D."/>
            <person name="Zhang Y."/>
        </authorList>
    </citation>
    <scope>NUCLEOTIDE SEQUENCE [LARGE SCALE GENOMIC DNA]</scope>
    <source>
        <strain evidence="2">cv. Punajuju</strain>
        <tissue evidence="1">Leaves</tissue>
    </source>
</reference>
<protein>
    <submittedName>
        <fullName evidence="1">Uncharacterized protein</fullName>
    </submittedName>
</protein>
<dbReference type="Proteomes" id="UP001055811">
    <property type="component" value="Linkage Group LG05"/>
</dbReference>
<proteinExistence type="predicted"/>
<reference evidence="2" key="1">
    <citation type="journal article" date="2022" name="Mol. Ecol. Resour.">
        <title>The genomes of chicory, endive, great burdock and yacon provide insights into Asteraceae palaeo-polyploidization history and plant inulin production.</title>
        <authorList>
            <person name="Fan W."/>
            <person name="Wang S."/>
            <person name="Wang H."/>
            <person name="Wang A."/>
            <person name="Jiang F."/>
            <person name="Liu H."/>
            <person name="Zhao H."/>
            <person name="Xu D."/>
            <person name="Zhang Y."/>
        </authorList>
    </citation>
    <scope>NUCLEOTIDE SEQUENCE [LARGE SCALE GENOMIC DNA]</scope>
    <source>
        <strain evidence="2">cv. Punajuju</strain>
    </source>
</reference>
<evidence type="ECO:0000313" key="2">
    <source>
        <dbReference type="Proteomes" id="UP001055811"/>
    </source>
</evidence>
<keyword evidence="2" id="KW-1185">Reference proteome</keyword>
<comment type="caution">
    <text evidence="1">The sequence shown here is derived from an EMBL/GenBank/DDBJ whole genome shotgun (WGS) entry which is preliminary data.</text>
</comment>